<organism evidence="1 2">
    <name type="scientific">Irpex rosettiformis</name>
    <dbReference type="NCBI Taxonomy" id="378272"/>
    <lineage>
        <taxon>Eukaryota</taxon>
        <taxon>Fungi</taxon>
        <taxon>Dikarya</taxon>
        <taxon>Basidiomycota</taxon>
        <taxon>Agaricomycotina</taxon>
        <taxon>Agaricomycetes</taxon>
        <taxon>Polyporales</taxon>
        <taxon>Irpicaceae</taxon>
        <taxon>Irpex</taxon>
    </lineage>
</organism>
<reference evidence="1" key="1">
    <citation type="journal article" date="2021" name="Environ. Microbiol.">
        <title>Gene family expansions and transcriptome signatures uncover fungal adaptations to wood decay.</title>
        <authorList>
            <person name="Hage H."/>
            <person name="Miyauchi S."/>
            <person name="Viragh M."/>
            <person name="Drula E."/>
            <person name="Min B."/>
            <person name="Chaduli D."/>
            <person name="Navarro D."/>
            <person name="Favel A."/>
            <person name="Norest M."/>
            <person name="Lesage-Meessen L."/>
            <person name="Balint B."/>
            <person name="Merenyi Z."/>
            <person name="de Eugenio L."/>
            <person name="Morin E."/>
            <person name="Martinez A.T."/>
            <person name="Baldrian P."/>
            <person name="Stursova M."/>
            <person name="Martinez M.J."/>
            <person name="Novotny C."/>
            <person name="Magnuson J.K."/>
            <person name="Spatafora J.W."/>
            <person name="Maurice S."/>
            <person name="Pangilinan J."/>
            <person name="Andreopoulos W."/>
            <person name="LaButti K."/>
            <person name="Hundley H."/>
            <person name="Na H."/>
            <person name="Kuo A."/>
            <person name="Barry K."/>
            <person name="Lipzen A."/>
            <person name="Henrissat B."/>
            <person name="Riley R."/>
            <person name="Ahrendt S."/>
            <person name="Nagy L.G."/>
            <person name="Grigoriev I.V."/>
            <person name="Martin F."/>
            <person name="Rosso M.N."/>
        </authorList>
    </citation>
    <scope>NUCLEOTIDE SEQUENCE</scope>
    <source>
        <strain evidence="1">CBS 384.51</strain>
    </source>
</reference>
<protein>
    <submittedName>
        <fullName evidence="1">Uncharacterized protein</fullName>
    </submittedName>
</protein>
<dbReference type="EMBL" id="MU274926">
    <property type="protein sequence ID" value="KAI0086106.1"/>
    <property type="molecule type" value="Genomic_DNA"/>
</dbReference>
<dbReference type="Proteomes" id="UP001055072">
    <property type="component" value="Unassembled WGS sequence"/>
</dbReference>
<proteinExistence type="predicted"/>
<comment type="caution">
    <text evidence="1">The sequence shown here is derived from an EMBL/GenBank/DDBJ whole genome shotgun (WGS) entry which is preliminary data.</text>
</comment>
<keyword evidence="2" id="KW-1185">Reference proteome</keyword>
<feature type="non-terminal residue" evidence="1">
    <location>
        <position position="1"/>
    </location>
</feature>
<feature type="non-terminal residue" evidence="1">
    <location>
        <position position="133"/>
    </location>
</feature>
<evidence type="ECO:0000313" key="2">
    <source>
        <dbReference type="Proteomes" id="UP001055072"/>
    </source>
</evidence>
<gene>
    <name evidence="1" type="ORF">BDY19DRAFT_868067</name>
</gene>
<evidence type="ECO:0000313" key="1">
    <source>
        <dbReference type="EMBL" id="KAI0086106.1"/>
    </source>
</evidence>
<accession>A0ACB8TVN0</accession>
<sequence length="133" mass="14954">LVVVNVLRFRTPALKKTVNPVWSPKDAMFNFQLHHSLVDKLGVVEFVTWGKDLISKDYLGKVSIPLDDWFKNDRSFVFCDPNNETSIHATGTIQAIPGFVHIPNTDSSRGFSDIHFDFLKLSRPSLVSAPPVC</sequence>
<name>A0ACB8TVN0_9APHY</name>